<dbReference type="GO" id="GO:0001042">
    <property type="term" value="F:RNA polymerase I core binding"/>
    <property type="evidence" value="ECO:0007669"/>
    <property type="project" value="TreeGrafter"/>
</dbReference>
<proteinExistence type="inferred from homology"/>
<feature type="region of interest" description="Disordered" evidence="2">
    <location>
        <begin position="1"/>
        <end position="46"/>
    </location>
</feature>
<sequence>MASAIIETVSEPAPARKLKRSLSEISPPTTPDAQQKRQKVSFSATAKTQDVKPAIAAIEKPEKPGSLVQEEVRLAIERHKRKDDGLYDRLKGVLAAAPDQDEALSYTALRRYLKAVTDQAYYMGKDCRGLLKACLACRWLEREEQIWVDFQRFLAAILSGHSTYLSAVMRFLVCQFFRTTDSTHFGTSAKDIIRRTFNSIKGLIRYLPAAESVLESTIRDVFPFHASETKGYVEFVKNILLLGEHMPKLQPEVLRLTMEKIIIIDAQLGAVLDALGDEYAELLSEQLKVDMARLLGDLPEIEEEVVDDDDNDDELVDDPEQKSKKALDAMKQSMLKVDAVLSLLFQHYEDVFNADGKNAATARIDTTELMVSTFATSYVKIKNSRHCQFLLFRFGQLNPDFYTAFTDALLKITFNSDEARITQSTAISYLASFAARGSKIDRDQVRSIFARLMHELDTIRKRHERTATGPDPDKYGLYYFLFQAVMYLFCFRWRDLLADDSDDDAADDEERHWLPGIKATFDVNINSAINPLKVCAPLIVDMFAQVTKALNFLYLYSKLETNKRVRLARVIQHGSVARQSALSMKSGGEAALKLDAHYAFEPYFLPTSKKWVDGLYTSFDLVAPPGMLDDESSDEE</sequence>
<evidence type="ECO:0000256" key="2">
    <source>
        <dbReference type="SAM" id="MobiDB-lite"/>
    </source>
</evidence>
<evidence type="ECO:0000313" key="4">
    <source>
        <dbReference type="Proteomes" id="UP000799302"/>
    </source>
</evidence>
<keyword evidence="3" id="KW-0396">Initiation factor</keyword>
<dbReference type="PANTHER" id="PTHR12790">
    <property type="entry name" value="TRANSCRIPTION INITIATION FACTOR IA RRN3"/>
    <property type="match status" value="1"/>
</dbReference>
<dbReference type="Proteomes" id="UP000799302">
    <property type="component" value="Unassembled WGS sequence"/>
</dbReference>
<dbReference type="InterPro" id="IPR007991">
    <property type="entry name" value="RNA_pol_I_trans_ini_fac_RRN3"/>
</dbReference>
<keyword evidence="4" id="KW-1185">Reference proteome</keyword>
<keyword evidence="3" id="KW-0648">Protein biosynthesis</keyword>
<dbReference type="AlphaFoldDB" id="A0A6A6UTE9"/>
<dbReference type="EMBL" id="MU004230">
    <property type="protein sequence ID" value="KAF2674214.1"/>
    <property type="molecule type" value="Genomic_DNA"/>
</dbReference>
<dbReference type="GO" id="GO:0001181">
    <property type="term" value="F:RNA polymerase I general transcription initiation factor activity"/>
    <property type="evidence" value="ECO:0007669"/>
    <property type="project" value="InterPro"/>
</dbReference>
<reference evidence="3" key="1">
    <citation type="journal article" date="2020" name="Stud. Mycol.">
        <title>101 Dothideomycetes genomes: a test case for predicting lifestyles and emergence of pathogens.</title>
        <authorList>
            <person name="Haridas S."/>
            <person name="Albert R."/>
            <person name="Binder M."/>
            <person name="Bloem J."/>
            <person name="Labutti K."/>
            <person name="Salamov A."/>
            <person name="Andreopoulos B."/>
            <person name="Baker S."/>
            <person name="Barry K."/>
            <person name="Bills G."/>
            <person name="Bluhm B."/>
            <person name="Cannon C."/>
            <person name="Castanera R."/>
            <person name="Culley D."/>
            <person name="Daum C."/>
            <person name="Ezra D."/>
            <person name="Gonzalez J."/>
            <person name="Henrissat B."/>
            <person name="Kuo A."/>
            <person name="Liang C."/>
            <person name="Lipzen A."/>
            <person name="Lutzoni F."/>
            <person name="Magnuson J."/>
            <person name="Mondo S."/>
            <person name="Nolan M."/>
            <person name="Ohm R."/>
            <person name="Pangilinan J."/>
            <person name="Park H.-J."/>
            <person name="Ramirez L."/>
            <person name="Alfaro M."/>
            <person name="Sun H."/>
            <person name="Tritt A."/>
            <person name="Yoshinaga Y."/>
            <person name="Zwiers L.-H."/>
            <person name="Turgeon B."/>
            <person name="Goodwin S."/>
            <person name="Spatafora J."/>
            <person name="Crous P."/>
            <person name="Grigoriev I."/>
        </authorList>
    </citation>
    <scope>NUCLEOTIDE SEQUENCE</scope>
    <source>
        <strain evidence="3">CBS 115976</strain>
    </source>
</reference>
<organism evidence="3 4">
    <name type="scientific">Microthyrium microscopicum</name>
    <dbReference type="NCBI Taxonomy" id="703497"/>
    <lineage>
        <taxon>Eukaryota</taxon>
        <taxon>Fungi</taxon>
        <taxon>Dikarya</taxon>
        <taxon>Ascomycota</taxon>
        <taxon>Pezizomycotina</taxon>
        <taxon>Dothideomycetes</taxon>
        <taxon>Dothideomycetes incertae sedis</taxon>
        <taxon>Microthyriales</taxon>
        <taxon>Microthyriaceae</taxon>
        <taxon>Microthyrium</taxon>
    </lineage>
</organism>
<dbReference type="GO" id="GO:0003743">
    <property type="term" value="F:translation initiation factor activity"/>
    <property type="evidence" value="ECO:0007669"/>
    <property type="project" value="UniProtKB-KW"/>
</dbReference>
<evidence type="ECO:0000256" key="1">
    <source>
        <dbReference type="ARBA" id="ARBA00010098"/>
    </source>
</evidence>
<evidence type="ECO:0000313" key="3">
    <source>
        <dbReference type="EMBL" id="KAF2674214.1"/>
    </source>
</evidence>
<dbReference type="PANTHER" id="PTHR12790:SF0">
    <property type="entry name" value="RNA POLYMERASE I-SPECIFIC TRANSCRIPTION INITIATION FACTOR RRN3-RELATED"/>
    <property type="match status" value="1"/>
</dbReference>
<dbReference type="GO" id="GO:0005634">
    <property type="term" value="C:nucleus"/>
    <property type="evidence" value="ECO:0007669"/>
    <property type="project" value="TreeGrafter"/>
</dbReference>
<accession>A0A6A6UTE9</accession>
<gene>
    <name evidence="3" type="ORF">BT63DRAFT_473985</name>
</gene>
<name>A0A6A6UTE9_9PEZI</name>
<feature type="compositionally biased region" description="Polar residues" evidence="2">
    <location>
        <begin position="23"/>
        <end position="33"/>
    </location>
</feature>
<protein>
    <submittedName>
        <fullName evidence="3">RNA polymerase I-specific transcription initiation factor RRN3</fullName>
    </submittedName>
</protein>
<dbReference type="OrthoDB" id="26970at2759"/>
<dbReference type="Pfam" id="PF05327">
    <property type="entry name" value="RRN3"/>
    <property type="match status" value="1"/>
</dbReference>
<dbReference type="GO" id="GO:0006361">
    <property type="term" value="P:transcription initiation at RNA polymerase I promoter"/>
    <property type="evidence" value="ECO:0007669"/>
    <property type="project" value="InterPro"/>
</dbReference>
<comment type="similarity">
    <text evidence="1">Belongs to the RRN3 family.</text>
</comment>